<gene>
    <name evidence="3" type="ORF">Vretimale_18231</name>
</gene>
<dbReference type="EMBL" id="BNCQ01000065">
    <property type="protein sequence ID" value="GIM15453.1"/>
    <property type="molecule type" value="Genomic_DNA"/>
</dbReference>
<feature type="compositionally biased region" description="Polar residues" evidence="2">
    <location>
        <begin position="145"/>
        <end position="154"/>
    </location>
</feature>
<evidence type="ECO:0000313" key="3">
    <source>
        <dbReference type="EMBL" id="GIM15453.1"/>
    </source>
</evidence>
<comment type="caution">
    <text evidence="3">The sequence shown here is derived from an EMBL/GenBank/DDBJ whole genome shotgun (WGS) entry which is preliminary data.</text>
</comment>
<feature type="compositionally biased region" description="Gly residues" evidence="2">
    <location>
        <begin position="347"/>
        <end position="363"/>
    </location>
</feature>
<sequence length="550" mass="56458">MADGSTLEELNPQQADTLLDAAALDHCENAVSSMGAETDVPSRRADSSTIDHGNSDETARAGNCDAVAAYSEVEAQPPRERPNRQRRRQRRDSADIQSASHAEIAPTQDVQSAAAKHMAGVALHRLSVGGGEPATTSRDHHLHVTTATTGNSSPGEDHQRTRYSRHRLRATHSGKRHSSPGGNTTRTGSPGAATAAGLEDPVLDPVASEDLVAAASAAALAAALGSVRLASIAAARPPPPPEEVKVRPPRPNFMRSVTAPRTDGGGYYSLTVSYDSPPTASASTSGYVIRSPSTSPVAAVPIPRNALTSPPPAAAATTAPRMARSTSMSPLTRPKSPTAAAGRRRGGGGSSGGGGRGSGSRGGGISVFADASVSMAAIGGSSGGAGAATHTTSPASDDLMVNHCKLLVDRELLAVEVRRLASQVQHLTAQQGMLQEELQRLLNKNSNLNSALASTVTTVESQAELMDILSEAVRNTVLVDEHDAPAAAVAEMAPGSGKTSVEGEDQEARVVLLLSPSDGEAEAEKEGQTVAVNDHHQFAAVAAVAADETK</sequence>
<feature type="coiled-coil region" evidence="1">
    <location>
        <begin position="424"/>
        <end position="451"/>
    </location>
</feature>
<feature type="region of interest" description="Disordered" evidence="2">
    <location>
        <begin position="235"/>
        <end position="260"/>
    </location>
</feature>
<proteinExistence type="predicted"/>
<evidence type="ECO:0000256" key="1">
    <source>
        <dbReference type="SAM" id="Coils"/>
    </source>
</evidence>
<evidence type="ECO:0000256" key="2">
    <source>
        <dbReference type="SAM" id="MobiDB-lite"/>
    </source>
</evidence>
<dbReference type="AlphaFoldDB" id="A0A8J4GWH7"/>
<feature type="compositionally biased region" description="Basic residues" evidence="2">
    <location>
        <begin position="161"/>
        <end position="178"/>
    </location>
</feature>
<accession>A0A8J4GWH7</accession>
<dbReference type="Proteomes" id="UP000722791">
    <property type="component" value="Unassembled WGS sequence"/>
</dbReference>
<feature type="compositionally biased region" description="Low complexity" evidence="2">
    <location>
        <begin position="314"/>
        <end position="327"/>
    </location>
</feature>
<feature type="region of interest" description="Disordered" evidence="2">
    <location>
        <begin position="300"/>
        <end position="363"/>
    </location>
</feature>
<reference evidence="3" key="1">
    <citation type="journal article" date="2021" name="Proc. Natl. Acad. Sci. U.S.A.">
        <title>Three genomes in the algal genus Volvox reveal the fate of a haploid sex-determining region after a transition to homothallism.</title>
        <authorList>
            <person name="Yamamoto K."/>
            <person name="Hamaji T."/>
            <person name="Kawai-Toyooka H."/>
            <person name="Matsuzaki R."/>
            <person name="Takahashi F."/>
            <person name="Nishimura Y."/>
            <person name="Kawachi M."/>
            <person name="Noguchi H."/>
            <person name="Minakuchi Y."/>
            <person name="Umen J.G."/>
            <person name="Toyoda A."/>
            <person name="Nozaki H."/>
        </authorList>
    </citation>
    <scope>NUCLEOTIDE SEQUENCE</scope>
    <source>
        <strain evidence="3">NIES-3785</strain>
    </source>
</reference>
<keyword evidence="1" id="KW-0175">Coiled coil</keyword>
<evidence type="ECO:0000313" key="4">
    <source>
        <dbReference type="Proteomes" id="UP000722791"/>
    </source>
</evidence>
<feature type="region of interest" description="Disordered" evidence="2">
    <location>
        <begin position="128"/>
        <end position="197"/>
    </location>
</feature>
<feature type="region of interest" description="Disordered" evidence="2">
    <location>
        <begin position="32"/>
        <end position="116"/>
    </location>
</feature>
<organism evidence="3 4">
    <name type="scientific">Volvox reticuliferus</name>
    <dbReference type="NCBI Taxonomy" id="1737510"/>
    <lineage>
        <taxon>Eukaryota</taxon>
        <taxon>Viridiplantae</taxon>
        <taxon>Chlorophyta</taxon>
        <taxon>core chlorophytes</taxon>
        <taxon>Chlorophyceae</taxon>
        <taxon>CS clade</taxon>
        <taxon>Chlamydomonadales</taxon>
        <taxon>Volvocaceae</taxon>
        <taxon>Volvox</taxon>
    </lineage>
</organism>
<name>A0A8J4GWH7_9CHLO</name>
<protein>
    <submittedName>
        <fullName evidence="3">Uncharacterized protein</fullName>
    </submittedName>
</protein>